<evidence type="ECO:0000313" key="3">
    <source>
        <dbReference type="Proteomes" id="UP000325161"/>
    </source>
</evidence>
<dbReference type="RefSeq" id="WP_148818158.1">
    <property type="nucleotide sequence ID" value="NZ_CP043046.1"/>
</dbReference>
<name>A0A5C0B7H0_9BURK</name>
<feature type="domain" description="DUF3885" evidence="1">
    <location>
        <begin position="2"/>
        <end position="198"/>
    </location>
</feature>
<dbReference type="Pfam" id="PF13021">
    <property type="entry name" value="DUF3885"/>
    <property type="match status" value="1"/>
</dbReference>
<reference evidence="2 3" key="1">
    <citation type="submission" date="2019-08" db="EMBL/GenBank/DDBJ databases">
        <title>Amphibian skin-associated Pigmentiphaga: genome sequence and occurrence across geography and hosts.</title>
        <authorList>
            <person name="Bletz M.C."/>
            <person name="Bunk B."/>
            <person name="Sproeer C."/>
            <person name="Biwer P."/>
            <person name="Reiter S."/>
            <person name="Rabemananjara F.C.E."/>
            <person name="Schulz S."/>
            <person name="Overmann J."/>
            <person name="Vences M."/>
        </authorList>
    </citation>
    <scope>NUCLEOTIDE SEQUENCE [LARGE SCALE GENOMIC DNA]</scope>
    <source>
        <strain evidence="2 3">Mada1488</strain>
    </source>
</reference>
<keyword evidence="3" id="KW-1185">Reference proteome</keyword>
<dbReference type="InterPro" id="IPR024976">
    <property type="entry name" value="DUF3885"/>
</dbReference>
<evidence type="ECO:0000259" key="1">
    <source>
        <dbReference type="Pfam" id="PF13021"/>
    </source>
</evidence>
<evidence type="ECO:0000313" key="2">
    <source>
        <dbReference type="EMBL" id="QEI08687.1"/>
    </source>
</evidence>
<protein>
    <submittedName>
        <fullName evidence="2">DUF3885 domain-containing protein</fullName>
    </submittedName>
</protein>
<dbReference type="AlphaFoldDB" id="A0A5C0B7H0"/>
<dbReference type="Proteomes" id="UP000325161">
    <property type="component" value="Chromosome"/>
</dbReference>
<proteinExistence type="predicted"/>
<dbReference type="OrthoDB" id="72213at2"/>
<sequence>MREQIARVFEGKAFLRPLFYGYPGGLRVELAEPGSSTHQFRTALNKSVEICKHVFGPAPELVVCLRTWVEGSAFAARQSLRKLRALGIHIPKQREIWISTSDDGYEDEDDWTPPDPPADWVTIAFPIDITMLEPLLWSACATDFNIEPKAPCSVHLMDLARGVMALPYDDRGMDIVGPNHALLSEIFTTYRHYLLGYDMEIMQATFAPEEVAPE</sequence>
<dbReference type="EMBL" id="CP043046">
    <property type="protein sequence ID" value="QEI08687.1"/>
    <property type="molecule type" value="Genomic_DNA"/>
</dbReference>
<accession>A0A5C0B7H0</accession>
<gene>
    <name evidence="2" type="ORF">FXN63_24695</name>
</gene>
<dbReference type="KEGG" id="pacr:FXN63_24695"/>
<organism evidence="2 3">
    <name type="scientific">Pigmentiphaga aceris</name>
    <dbReference type="NCBI Taxonomy" id="1940612"/>
    <lineage>
        <taxon>Bacteria</taxon>
        <taxon>Pseudomonadati</taxon>
        <taxon>Pseudomonadota</taxon>
        <taxon>Betaproteobacteria</taxon>
        <taxon>Burkholderiales</taxon>
        <taxon>Alcaligenaceae</taxon>
        <taxon>Pigmentiphaga</taxon>
    </lineage>
</organism>